<evidence type="ECO:0000259" key="5">
    <source>
        <dbReference type="Pfam" id="PF04539"/>
    </source>
</evidence>
<evidence type="ECO:0000256" key="1">
    <source>
        <dbReference type="ARBA" id="ARBA00023015"/>
    </source>
</evidence>
<evidence type="ECO:0000259" key="7">
    <source>
        <dbReference type="Pfam" id="PF04545"/>
    </source>
</evidence>
<dbReference type="Pfam" id="PF04542">
    <property type="entry name" value="Sigma70_r2"/>
    <property type="match status" value="1"/>
</dbReference>
<sequence length="244" mass="27750">MADDDYSDVPALLSRLNSLTPGSAEFLHERDAITVRCLPLARNISRRFQGRGEDPDDLLQVARVGLVKAIERFDPESGYEFLSFAVPTIMGEVRRHLRDHVGQMRVPRNLQELRVRLAMELPDLTQKLARTPRPRDIAEALGVPVDEITNAMTAGYVYRAEDLDDIHQQNFPIDSNFDSQSDERLWLEKVIGQLPDRHRYILRLRFVEDLTQTEIANSIGVSQVHVSRLLTQGLATLREQLAGD</sequence>
<dbReference type="GO" id="GO:0003677">
    <property type="term" value="F:DNA binding"/>
    <property type="evidence" value="ECO:0007669"/>
    <property type="project" value="UniProtKB-KW"/>
</dbReference>
<dbReference type="InterPro" id="IPR014284">
    <property type="entry name" value="RNA_pol_sigma-70_dom"/>
</dbReference>
<evidence type="ECO:0000256" key="4">
    <source>
        <dbReference type="ARBA" id="ARBA00023163"/>
    </source>
</evidence>
<evidence type="ECO:0000256" key="2">
    <source>
        <dbReference type="ARBA" id="ARBA00023082"/>
    </source>
</evidence>
<reference evidence="8" key="1">
    <citation type="journal article" date="2014" name="Int. J. Syst. Evol. Microbiol.">
        <title>Complete genome sequence of Corynebacterium casei LMG S-19264T (=DSM 44701T), isolated from a smear-ripened cheese.</title>
        <authorList>
            <consortium name="US DOE Joint Genome Institute (JGI-PGF)"/>
            <person name="Walter F."/>
            <person name="Albersmeier A."/>
            <person name="Kalinowski J."/>
            <person name="Ruckert C."/>
        </authorList>
    </citation>
    <scope>NUCLEOTIDE SEQUENCE</scope>
    <source>
        <strain evidence="8">CGMCC 1.15478</strain>
    </source>
</reference>
<name>A0A916U848_9ACTN</name>
<dbReference type="PANTHER" id="PTHR30385:SF4">
    <property type="entry name" value="RNA POLYMERASE SIGMA-E FACTOR"/>
    <property type="match status" value="1"/>
</dbReference>
<dbReference type="InterPro" id="IPR007627">
    <property type="entry name" value="RNA_pol_sigma70_r2"/>
</dbReference>
<dbReference type="GO" id="GO:0006352">
    <property type="term" value="P:DNA-templated transcription initiation"/>
    <property type="evidence" value="ECO:0007669"/>
    <property type="project" value="InterPro"/>
</dbReference>
<dbReference type="InterPro" id="IPR007630">
    <property type="entry name" value="RNA_pol_sigma70_r4"/>
</dbReference>
<feature type="domain" description="RNA polymerase sigma-70 region 3" evidence="5">
    <location>
        <begin position="117"/>
        <end position="164"/>
    </location>
</feature>
<evidence type="ECO:0000313" key="9">
    <source>
        <dbReference type="Proteomes" id="UP000641514"/>
    </source>
</evidence>
<keyword evidence="1" id="KW-0805">Transcription regulation</keyword>
<dbReference type="EMBL" id="BMJH01000001">
    <property type="protein sequence ID" value="GGC63266.1"/>
    <property type="molecule type" value="Genomic_DNA"/>
</dbReference>
<dbReference type="Gene3D" id="1.20.120.1810">
    <property type="match status" value="1"/>
</dbReference>
<dbReference type="PRINTS" id="PR00046">
    <property type="entry name" value="SIGMA70FCT"/>
</dbReference>
<proteinExistence type="predicted"/>
<dbReference type="AlphaFoldDB" id="A0A916U848"/>
<accession>A0A916U848</accession>
<keyword evidence="4" id="KW-0804">Transcription</keyword>
<evidence type="ECO:0000256" key="3">
    <source>
        <dbReference type="ARBA" id="ARBA00023125"/>
    </source>
</evidence>
<dbReference type="Gene3D" id="1.10.10.10">
    <property type="entry name" value="Winged helix-like DNA-binding domain superfamily/Winged helix DNA-binding domain"/>
    <property type="match status" value="2"/>
</dbReference>
<feature type="domain" description="RNA polymerase sigma-70 region 2" evidence="6">
    <location>
        <begin position="36"/>
        <end position="100"/>
    </location>
</feature>
<dbReference type="NCBIfam" id="TIGR02937">
    <property type="entry name" value="sigma70-ECF"/>
    <property type="match status" value="1"/>
</dbReference>
<keyword evidence="2" id="KW-0731">Sigma factor</keyword>
<dbReference type="CDD" id="cd06171">
    <property type="entry name" value="Sigma70_r4"/>
    <property type="match status" value="1"/>
</dbReference>
<dbReference type="Proteomes" id="UP000641514">
    <property type="component" value="Unassembled WGS sequence"/>
</dbReference>
<dbReference type="SUPFAM" id="SSF88946">
    <property type="entry name" value="Sigma2 domain of RNA polymerase sigma factors"/>
    <property type="match status" value="1"/>
</dbReference>
<dbReference type="SUPFAM" id="SSF88659">
    <property type="entry name" value="Sigma3 and sigma4 domains of RNA polymerase sigma factors"/>
    <property type="match status" value="2"/>
</dbReference>
<dbReference type="InterPro" id="IPR007624">
    <property type="entry name" value="RNA_pol_sigma70_r3"/>
</dbReference>
<comment type="caution">
    <text evidence="8">The sequence shown here is derived from an EMBL/GenBank/DDBJ whole genome shotgun (WGS) entry which is preliminary data.</text>
</comment>
<dbReference type="RefSeq" id="WP_188672052.1">
    <property type="nucleotide sequence ID" value="NZ_BMJH01000001.1"/>
</dbReference>
<organism evidence="8 9">
    <name type="scientific">Hoyosella rhizosphaerae</name>
    <dbReference type="NCBI Taxonomy" id="1755582"/>
    <lineage>
        <taxon>Bacteria</taxon>
        <taxon>Bacillati</taxon>
        <taxon>Actinomycetota</taxon>
        <taxon>Actinomycetes</taxon>
        <taxon>Mycobacteriales</taxon>
        <taxon>Hoyosellaceae</taxon>
        <taxon>Hoyosella</taxon>
    </lineage>
</organism>
<protein>
    <submittedName>
        <fullName evidence="8">RNA polymerase sigma factor SigF</fullName>
    </submittedName>
</protein>
<dbReference type="Pfam" id="PF04539">
    <property type="entry name" value="Sigma70_r3"/>
    <property type="match status" value="1"/>
</dbReference>
<reference evidence="8" key="2">
    <citation type="submission" date="2020-09" db="EMBL/GenBank/DDBJ databases">
        <authorList>
            <person name="Sun Q."/>
            <person name="Zhou Y."/>
        </authorList>
    </citation>
    <scope>NUCLEOTIDE SEQUENCE</scope>
    <source>
        <strain evidence="8">CGMCC 1.15478</strain>
    </source>
</reference>
<dbReference type="InterPro" id="IPR036388">
    <property type="entry name" value="WH-like_DNA-bd_sf"/>
</dbReference>
<feature type="domain" description="RNA polymerase sigma-70 region 4" evidence="7">
    <location>
        <begin position="191"/>
        <end position="239"/>
    </location>
</feature>
<dbReference type="InterPro" id="IPR013325">
    <property type="entry name" value="RNA_pol_sigma_r2"/>
</dbReference>
<keyword evidence="3" id="KW-0238">DNA-binding</keyword>
<dbReference type="PANTHER" id="PTHR30385">
    <property type="entry name" value="SIGMA FACTOR F FLAGELLAR"/>
    <property type="match status" value="1"/>
</dbReference>
<dbReference type="Pfam" id="PF04545">
    <property type="entry name" value="Sigma70_r4"/>
    <property type="match status" value="1"/>
</dbReference>
<gene>
    <name evidence="8" type="primary">sigF</name>
    <name evidence="8" type="ORF">GCM10011410_14620</name>
</gene>
<dbReference type="GO" id="GO:0016987">
    <property type="term" value="F:sigma factor activity"/>
    <property type="evidence" value="ECO:0007669"/>
    <property type="project" value="UniProtKB-KW"/>
</dbReference>
<dbReference type="InterPro" id="IPR013324">
    <property type="entry name" value="RNA_pol_sigma_r3/r4-like"/>
</dbReference>
<evidence type="ECO:0000259" key="6">
    <source>
        <dbReference type="Pfam" id="PF04542"/>
    </source>
</evidence>
<evidence type="ECO:0000313" key="8">
    <source>
        <dbReference type="EMBL" id="GGC63266.1"/>
    </source>
</evidence>
<keyword evidence="9" id="KW-1185">Reference proteome</keyword>
<dbReference type="InterPro" id="IPR000943">
    <property type="entry name" value="RNA_pol_sigma70"/>
</dbReference>